<name>A0A4V2WDE1_BACTU</name>
<comment type="caution">
    <text evidence="1">The sequence shown here is derived from an EMBL/GenBank/DDBJ whole genome shotgun (WGS) entry which is preliminary data.</text>
</comment>
<dbReference type="EMBL" id="SMDG01000012">
    <property type="protein sequence ID" value="TCW53125.1"/>
    <property type="molecule type" value="Genomic_DNA"/>
</dbReference>
<evidence type="ECO:0000313" key="2">
    <source>
        <dbReference type="Proteomes" id="UP000295285"/>
    </source>
</evidence>
<sequence length="96" mass="11533">MSIVVKVMKYQIVCPVNIEWKVFETYLRTLSYQSRTIVNRTIQKIWEFDNVLLKHFKETGEYPNAQQLYGCTQKTIIGYIYYQLKLVVKKQDFVDL</sequence>
<evidence type="ECO:0000313" key="1">
    <source>
        <dbReference type="EMBL" id="TCW53125.1"/>
    </source>
</evidence>
<accession>A0A4V2WDE1</accession>
<protein>
    <submittedName>
        <fullName evidence="1">Uncharacterized protein</fullName>
    </submittedName>
</protein>
<dbReference type="AlphaFoldDB" id="A0A4V2WDE1"/>
<dbReference type="RefSeq" id="WP_243707069.1">
    <property type="nucleotide sequence ID" value="NZ_SMDF01000012.1"/>
</dbReference>
<dbReference type="Proteomes" id="UP000295285">
    <property type="component" value="Unassembled WGS sequence"/>
</dbReference>
<proteinExistence type="predicted"/>
<gene>
    <name evidence="1" type="ORF">EC910_11274</name>
</gene>
<organism evidence="1 2">
    <name type="scientific">Bacillus thuringiensis</name>
    <dbReference type="NCBI Taxonomy" id="1428"/>
    <lineage>
        <taxon>Bacteria</taxon>
        <taxon>Bacillati</taxon>
        <taxon>Bacillota</taxon>
        <taxon>Bacilli</taxon>
        <taxon>Bacillales</taxon>
        <taxon>Bacillaceae</taxon>
        <taxon>Bacillus</taxon>
        <taxon>Bacillus cereus group</taxon>
    </lineage>
</organism>
<reference evidence="1 2" key="1">
    <citation type="submission" date="2019-03" db="EMBL/GenBank/DDBJ databases">
        <title>Above-ground endophytic microbial communities from plants in different locations in the United States.</title>
        <authorList>
            <person name="Frank C."/>
        </authorList>
    </citation>
    <scope>NUCLEOTIDE SEQUENCE [LARGE SCALE GENOMIC DNA]</scope>
    <source>
        <strain evidence="1 2">LP_2_YM</strain>
    </source>
</reference>